<evidence type="ECO:0000313" key="2">
    <source>
        <dbReference type="Proteomes" id="UP000050525"/>
    </source>
</evidence>
<gene>
    <name evidence="1" type="ORF">Y1Q_0015527</name>
</gene>
<accession>A0A151NN48</accession>
<proteinExistence type="predicted"/>
<dbReference type="Proteomes" id="UP000050525">
    <property type="component" value="Unassembled WGS sequence"/>
</dbReference>
<evidence type="ECO:0000313" key="1">
    <source>
        <dbReference type="EMBL" id="KYO38251.1"/>
    </source>
</evidence>
<comment type="caution">
    <text evidence="1">The sequence shown here is derived from an EMBL/GenBank/DDBJ whole genome shotgun (WGS) entry which is preliminary data.</text>
</comment>
<reference evidence="1 2" key="1">
    <citation type="journal article" date="2012" name="Genome Biol.">
        <title>Sequencing three crocodilian genomes to illuminate the evolution of archosaurs and amniotes.</title>
        <authorList>
            <person name="St John J.A."/>
            <person name="Braun E.L."/>
            <person name="Isberg S.R."/>
            <person name="Miles L.G."/>
            <person name="Chong A.Y."/>
            <person name="Gongora J."/>
            <person name="Dalzell P."/>
            <person name="Moran C."/>
            <person name="Bed'hom B."/>
            <person name="Abzhanov A."/>
            <person name="Burgess S.C."/>
            <person name="Cooksey A.M."/>
            <person name="Castoe T.A."/>
            <person name="Crawford N.G."/>
            <person name="Densmore L.D."/>
            <person name="Drew J.C."/>
            <person name="Edwards S.V."/>
            <person name="Faircloth B.C."/>
            <person name="Fujita M.K."/>
            <person name="Greenwold M.J."/>
            <person name="Hoffmann F.G."/>
            <person name="Howard J.M."/>
            <person name="Iguchi T."/>
            <person name="Janes D.E."/>
            <person name="Khan S.Y."/>
            <person name="Kohno S."/>
            <person name="de Koning A.J."/>
            <person name="Lance S.L."/>
            <person name="McCarthy F.M."/>
            <person name="McCormack J.E."/>
            <person name="Merchant M.E."/>
            <person name="Peterson D.G."/>
            <person name="Pollock D.D."/>
            <person name="Pourmand N."/>
            <person name="Raney B.J."/>
            <person name="Roessler K.A."/>
            <person name="Sanford J.R."/>
            <person name="Sawyer R.H."/>
            <person name="Schmidt C.J."/>
            <person name="Triplett E.W."/>
            <person name="Tuberville T.D."/>
            <person name="Venegas-Anaya M."/>
            <person name="Howard J.T."/>
            <person name="Jarvis E.D."/>
            <person name="Guillette L.J.Jr."/>
            <person name="Glenn T.C."/>
            <person name="Green R.E."/>
            <person name="Ray D.A."/>
        </authorList>
    </citation>
    <scope>NUCLEOTIDE SEQUENCE [LARGE SCALE GENOMIC DNA]</scope>
    <source>
        <strain evidence="1">KSC_2009_1</strain>
    </source>
</reference>
<name>A0A151NN48_ALLMI</name>
<keyword evidence="2" id="KW-1185">Reference proteome</keyword>
<sequence>MVAMDNPLNIGEELNYGSLPSSSKWTAWHPAGAPLHCDEYCIPQLLEEENCTALWVERAQPWCRSCEFKAAFSCQYEKLLKKL</sequence>
<protein>
    <submittedName>
        <fullName evidence="1">Uncharacterized protein</fullName>
    </submittedName>
</protein>
<dbReference type="EMBL" id="AKHW03002524">
    <property type="protein sequence ID" value="KYO38251.1"/>
    <property type="molecule type" value="Genomic_DNA"/>
</dbReference>
<organism evidence="1 2">
    <name type="scientific">Alligator mississippiensis</name>
    <name type="common">American alligator</name>
    <dbReference type="NCBI Taxonomy" id="8496"/>
    <lineage>
        <taxon>Eukaryota</taxon>
        <taxon>Metazoa</taxon>
        <taxon>Chordata</taxon>
        <taxon>Craniata</taxon>
        <taxon>Vertebrata</taxon>
        <taxon>Euteleostomi</taxon>
        <taxon>Archelosauria</taxon>
        <taxon>Archosauria</taxon>
        <taxon>Crocodylia</taxon>
        <taxon>Alligatoridae</taxon>
        <taxon>Alligatorinae</taxon>
        <taxon>Alligator</taxon>
    </lineage>
</organism>
<dbReference type="AlphaFoldDB" id="A0A151NN48"/>